<accession>A0A2V3J624</accession>
<feature type="transmembrane region" description="Helical" evidence="2">
    <location>
        <begin position="314"/>
        <end position="342"/>
    </location>
</feature>
<feature type="transmembrane region" description="Helical" evidence="2">
    <location>
        <begin position="89"/>
        <end position="110"/>
    </location>
</feature>
<dbReference type="AlphaFoldDB" id="A0A2V3J624"/>
<evidence type="ECO:0000256" key="1">
    <source>
        <dbReference type="SAM" id="MobiDB-lite"/>
    </source>
</evidence>
<reference evidence="3 4" key="1">
    <citation type="journal article" date="2018" name="Mol. Biol. Evol.">
        <title>Analysis of the draft genome of the red seaweed Gracilariopsis chorda provides insights into genome size evolution in Rhodophyta.</title>
        <authorList>
            <person name="Lee J."/>
            <person name="Yang E.C."/>
            <person name="Graf L."/>
            <person name="Yang J.H."/>
            <person name="Qiu H."/>
            <person name="Zel Zion U."/>
            <person name="Chan C.X."/>
            <person name="Stephens T.G."/>
            <person name="Weber A.P.M."/>
            <person name="Boo G.H."/>
            <person name="Boo S.M."/>
            <person name="Kim K.M."/>
            <person name="Shin Y."/>
            <person name="Jung M."/>
            <person name="Lee S.J."/>
            <person name="Yim H.S."/>
            <person name="Lee J.H."/>
            <person name="Bhattacharya D."/>
            <person name="Yoon H.S."/>
        </authorList>
    </citation>
    <scope>NUCLEOTIDE SEQUENCE [LARGE SCALE GENOMIC DNA]</scope>
    <source>
        <strain evidence="3 4">SKKU-2015</strain>
        <tissue evidence="3">Whole body</tissue>
    </source>
</reference>
<keyword evidence="2" id="KW-0472">Membrane</keyword>
<keyword evidence="2" id="KW-0812">Transmembrane</keyword>
<keyword evidence="4" id="KW-1185">Reference proteome</keyword>
<keyword evidence="2" id="KW-1133">Transmembrane helix</keyword>
<feature type="transmembrane region" description="Helical" evidence="2">
    <location>
        <begin position="131"/>
        <end position="153"/>
    </location>
</feature>
<dbReference type="OrthoDB" id="10624534at2759"/>
<name>A0A2V3J624_9FLOR</name>
<evidence type="ECO:0000313" key="3">
    <source>
        <dbReference type="EMBL" id="PXF49824.1"/>
    </source>
</evidence>
<organism evidence="3 4">
    <name type="scientific">Gracilariopsis chorda</name>
    <dbReference type="NCBI Taxonomy" id="448386"/>
    <lineage>
        <taxon>Eukaryota</taxon>
        <taxon>Rhodophyta</taxon>
        <taxon>Florideophyceae</taxon>
        <taxon>Rhodymeniophycidae</taxon>
        <taxon>Gracilariales</taxon>
        <taxon>Gracilariaceae</taxon>
        <taxon>Gracilariopsis</taxon>
    </lineage>
</organism>
<sequence>MEGNNDQDDVNVYVSPKHFGGHTPGAKATRQKVFEENLKRAAQEREAQKENQMRMGMSTHAQGLDDMDGNKNVHRAVGRNNKLSIVTLIINYLAAFFSFPVLSMGIWVALKERNGGVSAYVARAGQLIKSPLVLGFLLMFGAGFLLIFSYFFGVKELSPAINQGMSPEKKKAFLVYQLMAIVSMVLLTLVLLSTVDPLRHAKTYGVTKTNWIEMSVSHPGGVCRYEMENDCAGYRDMACADPAARRSRACPGHFCSETCGAGSKDSPRLKVRGCDACYKDFAREQPLARCKTSEGSGISSSACLSTLRSDVIRFYLITIIASGVGLLAMLFVTLFGAVSSLISFEL</sequence>
<dbReference type="Proteomes" id="UP000247409">
    <property type="component" value="Unassembled WGS sequence"/>
</dbReference>
<protein>
    <submittedName>
        <fullName evidence="3">Uncharacterized protein</fullName>
    </submittedName>
</protein>
<feature type="transmembrane region" description="Helical" evidence="2">
    <location>
        <begin position="173"/>
        <end position="192"/>
    </location>
</feature>
<proteinExistence type="predicted"/>
<gene>
    <name evidence="3" type="ORF">BWQ96_00476</name>
</gene>
<feature type="region of interest" description="Disordered" evidence="1">
    <location>
        <begin position="1"/>
        <end position="29"/>
    </location>
</feature>
<comment type="caution">
    <text evidence="3">The sequence shown here is derived from an EMBL/GenBank/DDBJ whole genome shotgun (WGS) entry which is preliminary data.</text>
</comment>
<evidence type="ECO:0000256" key="2">
    <source>
        <dbReference type="SAM" id="Phobius"/>
    </source>
</evidence>
<dbReference type="EMBL" id="NBIV01000002">
    <property type="protein sequence ID" value="PXF49824.1"/>
    <property type="molecule type" value="Genomic_DNA"/>
</dbReference>
<evidence type="ECO:0000313" key="4">
    <source>
        <dbReference type="Proteomes" id="UP000247409"/>
    </source>
</evidence>